<dbReference type="GO" id="GO:0009060">
    <property type="term" value="P:aerobic respiration"/>
    <property type="evidence" value="ECO:0007669"/>
    <property type="project" value="InterPro"/>
</dbReference>
<dbReference type="GO" id="GO:0016020">
    <property type="term" value="C:membrane"/>
    <property type="evidence" value="ECO:0007669"/>
    <property type="project" value="InterPro"/>
</dbReference>
<dbReference type="EMBL" id="UINC01029194">
    <property type="protein sequence ID" value="SVB11513.1"/>
    <property type="molecule type" value="Genomic_DNA"/>
</dbReference>
<dbReference type="PANTHER" id="PTHR10422">
    <property type="entry name" value="CYTOCHROME C OXIDASE SUBUNIT 1"/>
    <property type="match status" value="1"/>
</dbReference>
<feature type="transmembrane region" description="Helical" evidence="1">
    <location>
        <begin position="158"/>
        <end position="182"/>
    </location>
</feature>
<feature type="transmembrane region" description="Helical" evidence="1">
    <location>
        <begin position="418"/>
        <end position="436"/>
    </location>
</feature>
<dbReference type="InterPro" id="IPR023616">
    <property type="entry name" value="Cyt_c_oxase-like_su1_dom"/>
</dbReference>
<feature type="transmembrane region" description="Helical" evidence="1">
    <location>
        <begin position="81"/>
        <end position="105"/>
    </location>
</feature>
<feature type="transmembrane region" description="Helical" evidence="1">
    <location>
        <begin position="279"/>
        <end position="300"/>
    </location>
</feature>
<feature type="transmembrane region" description="Helical" evidence="1">
    <location>
        <begin position="347"/>
        <end position="369"/>
    </location>
</feature>
<evidence type="ECO:0000313" key="3">
    <source>
        <dbReference type="EMBL" id="SVB11513.1"/>
    </source>
</evidence>
<keyword evidence="1" id="KW-0472">Membrane</keyword>
<gene>
    <name evidence="3" type="ORF">METZ01_LOCUS164367</name>
</gene>
<feature type="transmembrane region" description="Helical" evidence="1">
    <location>
        <begin position="117"/>
        <end position="138"/>
    </location>
</feature>
<dbReference type="Pfam" id="PF00115">
    <property type="entry name" value="COX1"/>
    <property type="match status" value="1"/>
</dbReference>
<proteinExistence type="predicted"/>
<dbReference type="PRINTS" id="PR01165">
    <property type="entry name" value="CYCOXIDASEI"/>
</dbReference>
<feature type="transmembrane region" description="Helical" evidence="1">
    <location>
        <begin position="389"/>
        <end position="406"/>
    </location>
</feature>
<feature type="non-terminal residue" evidence="3">
    <location>
        <position position="477"/>
    </location>
</feature>
<evidence type="ECO:0000256" key="1">
    <source>
        <dbReference type="SAM" id="Phobius"/>
    </source>
</evidence>
<dbReference type="SUPFAM" id="SSF81442">
    <property type="entry name" value="Cytochrome c oxidase subunit I-like"/>
    <property type="match status" value="1"/>
</dbReference>
<dbReference type="InterPro" id="IPR036927">
    <property type="entry name" value="Cyt_c_oxase-like_su1_sf"/>
</dbReference>
<feature type="transmembrane region" description="Helical" evidence="1">
    <location>
        <begin position="194"/>
        <end position="222"/>
    </location>
</feature>
<dbReference type="Gene3D" id="1.20.210.10">
    <property type="entry name" value="Cytochrome c oxidase-like, subunit I domain"/>
    <property type="match status" value="1"/>
</dbReference>
<organism evidence="3">
    <name type="scientific">marine metagenome</name>
    <dbReference type="NCBI Taxonomy" id="408172"/>
    <lineage>
        <taxon>unclassified sequences</taxon>
        <taxon>metagenomes</taxon>
        <taxon>ecological metagenomes</taxon>
    </lineage>
</organism>
<protein>
    <recommendedName>
        <fullName evidence="2">Cytochrome oxidase subunit I profile domain-containing protein</fullName>
    </recommendedName>
</protein>
<dbReference type="InterPro" id="IPR000883">
    <property type="entry name" value="Cyt_C_Oxase_1"/>
</dbReference>
<feature type="transmembrane region" description="Helical" evidence="1">
    <location>
        <begin position="251"/>
        <end position="270"/>
    </location>
</feature>
<reference evidence="3" key="1">
    <citation type="submission" date="2018-05" db="EMBL/GenBank/DDBJ databases">
        <authorList>
            <person name="Lanie J.A."/>
            <person name="Ng W.-L."/>
            <person name="Kazmierczak K.M."/>
            <person name="Andrzejewski T.M."/>
            <person name="Davidsen T.M."/>
            <person name="Wayne K.J."/>
            <person name="Tettelin H."/>
            <person name="Glass J.I."/>
            <person name="Rusch D."/>
            <person name="Podicherti R."/>
            <person name="Tsui H.-C.T."/>
            <person name="Winkler M.E."/>
        </authorList>
    </citation>
    <scope>NUCLEOTIDE SEQUENCE</scope>
</reference>
<dbReference type="GO" id="GO:0022904">
    <property type="term" value="P:respiratory electron transport chain"/>
    <property type="evidence" value="ECO:0007669"/>
    <property type="project" value="TreeGrafter"/>
</dbReference>
<dbReference type="AlphaFoldDB" id="A0A382BE43"/>
<keyword evidence="1" id="KW-1133">Transmembrane helix</keyword>
<feature type="transmembrane region" description="Helical" evidence="1">
    <location>
        <begin position="312"/>
        <end position="335"/>
    </location>
</feature>
<dbReference type="GO" id="GO:0004129">
    <property type="term" value="F:cytochrome-c oxidase activity"/>
    <property type="evidence" value="ECO:0007669"/>
    <property type="project" value="InterPro"/>
</dbReference>
<accession>A0A382BE43</accession>
<feature type="transmembrane region" description="Helical" evidence="1">
    <location>
        <begin position="38"/>
        <end position="61"/>
    </location>
</feature>
<dbReference type="PROSITE" id="PS50855">
    <property type="entry name" value="COX1"/>
    <property type="match status" value="1"/>
</dbReference>
<evidence type="ECO:0000259" key="2">
    <source>
        <dbReference type="PROSITE" id="PS50855"/>
    </source>
</evidence>
<keyword evidence="1" id="KW-0812">Transmembrane</keyword>
<name>A0A382BE43_9ZZZZ</name>
<dbReference type="GO" id="GO:0020037">
    <property type="term" value="F:heme binding"/>
    <property type="evidence" value="ECO:0007669"/>
    <property type="project" value="InterPro"/>
</dbReference>
<sequence length="477" mass="51479">MTTTDIAPDSVAVTSEQDQTYVERLVTSTSNSSIGKSWIFSGCVYLVFSTILGFLLDIVRFDSNSYLIFSNVDKFFQFWSLHRTSIVLLAVLPMIIGLATCIVPLQIGANSIVFPRAAAFGFWVWFLGSGITVFGFLADGGFGTPELGSQREAVALTLVGFLLVIAGICMSVICLLTTIISGRCMGMNLRRIPLFSWTMLIAGTLWILTLPVLAANSILAYVDLKGRSAIYFGSEDLIWDQISWAFTNPQIYVFVLPVIGIAYDIVPVVAKVRQRNHDLILILSTLFGIIGFGAYAQPFFDTPGTPVREEALYVLTALLAVPLTFFLLVGLLDTLKIGAGNLTRHPPAPMILSLLSLLLLISGTIVGALRAIEPFELLSRSSTSAQMKLTIAAGLVAVIAAMLWWGERIIGKSAKQGAGLISGILITAGALLSGLTDSVNGFLGLDDFVMVDFIQKVSGEQLVKILIPFSFIGSLLI</sequence>
<feature type="domain" description="Cytochrome oxidase subunit I profile" evidence="2">
    <location>
        <begin position="21"/>
        <end position="477"/>
    </location>
</feature>
<dbReference type="PANTHER" id="PTHR10422:SF29">
    <property type="entry name" value="CYTOCHROME C OXIDASE SUBUNIT 1 HOMOLOG, BACTEROID"/>
    <property type="match status" value="1"/>
</dbReference>
<dbReference type="GO" id="GO:0015990">
    <property type="term" value="P:electron transport coupled proton transport"/>
    <property type="evidence" value="ECO:0007669"/>
    <property type="project" value="TreeGrafter"/>
</dbReference>